<evidence type="ECO:0000313" key="4">
    <source>
        <dbReference type="EMBL" id="KGK36770.1"/>
    </source>
</evidence>
<reference evidence="4" key="2">
    <citation type="submission" date="2014-08" db="EMBL/GenBank/DDBJ databases">
        <title>Exploiting Issatchenkia orientalis SD108 for Succinic Acid Production.</title>
        <authorList>
            <person name="Xiao H."/>
            <person name="Shao Z."/>
            <person name="Jiang Y."/>
            <person name="Dole S."/>
            <person name="Zhao H."/>
        </authorList>
    </citation>
    <scope>NUCLEOTIDE SEQUENCE [LARGE SCALE GENOMIC DNA]</scope>
    <source>
        <strain evidence="4">SD108</strain>
    </source>
</reference>
<dbReference type="OrthoDB" id="548474at2759"/>
<accession>A0A099NVY8</accession>
<dbReference type="GeneID" id="40385537"/>
<evidence type="ECO:0000313" key="3">
    <source>
        <dbReference type="EMBL" id="AWU77708.1"/>
    </source>
</evidence>
<evidence type="ECO:0000313" key="6">
    <source>
        <dbReference type="Proteomes" id="UP000249293"/>
    </source>
</evidence>
<dbReference type="KEGG" id="pkz:C5L36_0D04360"/>
<feature type="compositionally biased region" description="Polar residues" evidence="2">
    <location>
        <begin position="125"/>
        <end position="143"/>
    </location>
</feature>
<protein>
    <recommendedName>
        <fullName evidence="7">Translation machinery-associated protein 17</fullName>
    </recommendedName>
</protein>
<dbReference type="GO" id="GO:0030674">
    <property type="term" value="F:protein-macromolecule adaptor activity"/>
    <property type="evidence" value="ECO:0007669"/>
    <property type="project" value="TreeGrafter"/>
</dbReference>
<dbReference type="RefSeq" id="XP_029323185.1">
    <property type="nucleotide sequence ID" value="XM_029467325.1"/>
</dbReference>
<evidence type="ECO:0000313" key="5">
    <source>
        <dbReference type="Proteomes" id="UP000029867"/>
    </source>
</evidence>
<keyword evidence="1" id="KW-0175">Coiled coil</keyword>
<reference evidence="3 6" key="3">
    <citation type="submission" date="2018-06" db="EMBL/GenBank/DDBJ databases">
        <title>Population genomics shows no distinction between pathogenic Candida krusei and environmental Pichia kudriavzevii: One species, four names.</title>
        <authorList>
            <person name="Douglass A.P."/>
            <person name="Offei B."/>
            <person name="Braun-Galleani S."/>
            <person name="Coughlan A.Y."/>
            <person name="Martos A."/>
            <person name="Ortiz-Merino R.A."/>
            <person name="Byrne K.P."/>
            <person name="Wolfe K.H."/>
        </authorList>
    </citation>
    <scope>NUCLEOTIDE SEQUENCE [LARGE SCALE GENOMIC DNA]</scope>
    <source>
        <strain evidence="3 6">CBS573</strain>
    </source>
</reference>
<dbReference type="PANTHER" id="PTHR40422:SF1">
    <property type="entry name" value="TRANSLATION MACHINERY-ASSOCIATED PROTEIN 17"/>
    <property type="match status" value="1"/>
</dbReference>
<sequence length="143" mass="16657">MSEYKRPISIIDFQLAIRDSSDEQLALILERLENSVARLKDSNKLMESLMKKEKKQNYDGEEDDEFGPVTEDDVKIYRDSIAENMVVMNNQQERIEILREELKNRNLHRQVPLDDSASDRPFQGMSPNKYDSTTIPMSTDNDV</sequence>
<dbReference type="InterPro" id="IPR038966">
    <property type="entry name" value="TMA17"/>
</dbReference>
<organism evidence="4 5">
    <name type="scientific">Pichia kudriavzevii</name>
    <name type="common">Yeast</name>
    <name type="synonym">Issatchenkia orientalis</name>
    <dbReference type="NCBI Taxonomy" id="4909"/>
    <lineage>
        <taxon>Eukaryota</taxon>
        <taxon>Fungi</taxon>
        <taxon>Dikarya</taxon>
        <taxon>Ascomycota</taxon>
        <taxon>Saccharomycotina</taxon>
        <taxon>Pichiomycetes</taxon>
        <taxon>Pichiales</taxon>
        <taxon>Pichiaceae</taxon>
        <taxon>Pichia</taxon>
    </lineage>
</organism>
<dbReference type="Proteomes" id="UP000029867">
    <property type="component" value="Unassembled WGS sequence"/>
</dbReference>
<proteinExistence type="predicted"/>
<keyword evidence="6" id="KW-1185">Reference proteome</keyword>
<dbReference type="EMBL" id="CP028776">
    <property type="protein sequence ID" value="AWU77708.1"/>
    <property type="molecule type" value="Genomic_DNA"/>
</dbReference>
<dbReference type="GO" id="GO:0070682">
    <property type="term" value="P:proteasome regulatory particle assembly"/>
    <property type="evidence" value="ECO:0007669"/>
    <property type="project" value="InterPro"/>
</dbReference>
<feature type="region of interest" description="Disordered" evidence="2">
    <location>
        <begin position="107"/>
        <end position="143"/>
    </location>
</feature>
<gene>
    <name evidence="3" type="ORF">C5L36_0D04360</name>
    <name evidence="4" type="ORF">JL09_g4070</name>
</gene>
<dbReference type="PANTHER" id="PTHR40422">
    <property type="entry name" value="TRANSLATION MACHINERY-ASSOCIATED PROTEIN 17"/>
    <property type="match status" value="1"/>
</dbReference>
<dbReference type="EMBL" id="JQFK01000054">
    <property type="protein sequence ID" value="KGK36770.1"/>
    <property type="molecule type" value="Genomic_DNA"/>
</dbReference>
<name>A0A099NVY8_PICKU</name>
<reference evidence="5" key="1">
    <citation type="journal article" date="2014" name="Microb. Cell Fact.">
        <title>Exploiting Issatchenkia orientalis SD108 for succinic acid production.</title>
        <authorList>
            <person name="Xiao H."/>
            <person name="Shao Z."/>
            <person name="Jiang Y."/>
            <person name="Dole S."/>
            <person name="Zhao H."/>
        </authorList>
    </citation>
    <scope>NUCLEOTIDE SEQUENCE [LARGE SCALE GENOMIC DNA]</scope>
    <source>
        <strain evidence="5">SD108</strain>
    </source>
</reference>
<evidence type="ECO:0000256" key="2">
    <source>
        <dbReference type="SAM" id="MobiDB-lite"/>
    </source>
</evidence>
<dbReference type="AlphaFoldDB" id="A0A099NVY8"/>
<dbReference type="HOGENOM" id="CLU_141797_1_0_1"/>
<dbReference type="VEuPathDB" id="FungiDB:C5L36_0D04360"/>
<feature type="coiled-coil region" evidence="1">
    <location>
        <begin position="29"/>
        <end position="56"/>
    </location>
</feature>
<dbReference type="STRING" id="4909.A0A099NVY8"/>
<evidence type="ECO:0008006" key="7">
    <source>
        <dbReference type="Google" id="ProtNLM"/>
    </source>
</evidence>
<evidence type="ECO:0000256" key="1">
    <source>
        <dbReference type="SAM" id="Coils"/>
    </source>
</evidence>
<dbReference type="Proteomes" id="UP000249293">
    <property type="component" value="Chromosome 4"/>
</dbReference>